<reference evidence="1" key="1">
    <citation type="journal article" date="2015" name="Nature">
        <title>Complex archaea that bridge the gap between prokaryotes and eukaryotes.</title>
        <authorList>
            <person name="Spang A."/>
            <person name="Saw J.H."/>
            <person name="Jorgensen S.L."/>
            <person name="Zaremba-Niedzwiedzka K."/>
            <person name="Martijn J."/>
            <person name="Lind A.E."/>
            <person name="van Eijk R."/>
            <person name="Schleper C."/>
            <person name="Guy L."/>
            <person name="Ettema T.J."/>
        </authorList>
    </citation>
    <scope>NUCLEOTIDE SEQUENCE</scope>
</reference>
<proteinExistence type="predicted"/>
<dbReference type="AlphaFoldDB" id="A0A0F9WXV3"/>
<dbReference type="EMBL" id="LAZR01000179">
    <property type="protein sequence ID" value="KKN83833.1"/>
    <property type="molecule type" value="Genomic_DNA"/>
</dbReference>
<sequence length="78" mass="9186">MKQSEYIQGTEGNYHWPVRFELNGGYLRLEQSHTEPRLESEPSIEVVLLSQKQVKELLKFLDAERRLPAKKVRVNSFN</sequence>
<name>A0A0F9WXV3_9ZZZZ</name>
<comment type="caution">
    <text evidence="1">The sequence shown here is derived from an EMBL/GenBank/DDBJ whole genome shotgun (WGS) entry which is preliminary data.</text>
</comment>
<protein>
    <submittedName>
        <fullName evidence="1">Uncharacterized protein</fullName>
    </submittedName>
</protein>
<gene>
    <name evidence="1" type="ORF">LCGC14_0294860</name>
</gene>
<organism evidence="1">
    <name type="scientific">marine sediment metagenome</name>
    <dbReference type="NCBI Taxonomy" id="412755"/>
    <lineage>
        <taxon>unclassified sequences</taxon>
        <taxon>metagenomes</taxon>
        <taxon>ecological metagenomes</taxon>
    </lineage>
</organism>
<accession>A0A0F9WXV3</accession>
<evidence type="ECO:0000313" key="1">
    <source>
        <dbReference type="EMBL" id="KKN83833.1"/>
    </source>
</evidence>